<reference evidence="8" key="1">
    <citation type="submission" date="2018-05" db="EMBL/GenBank/DDBJ databases">
        <authorList>
            <person name="Lanie J.A."/>
            <person name="Ng W.-L."/>
            <person name="Kazmierczak K.M."/>
            <person name="Andrzejewski T.M."/>
            <person name="Davidsen T.M."/>
            <person name="Wayne K.J."/>
            <person name="Tettelin H."/>
            <person name="Glass J.I."/>
            <person name="Rusch D."/>
            <person name="Podicherti R."/>
            <person name="Tsui H.-C.T."/>
            <person name="Winkler M.E."/>
        </authorList>
    </citation>
    <scope>NUCLEOTIDE SEQUENCE</scope>
</reference>
<evidence type="ECO:0000313" key="8">
    <source>
        <dbReference type="EMBL" id="SVC48486.1"/>
    </source>
</evidence>
<evidence type="ECO:0008006" key="9">
    <source>
        <dbReference type="Google" id="ProtNLM"/>
    </source>
</evidence>
<protein>
    <recommendedName>
        <fullName evidence="9">Gluconate transporter</fullName>
    </recommendedName>
</protein>
<proteinExistence type="predicted"/>
<dbReference type="InterPro" id="IPR003474">
    <property type="entry name" value="Glcn_transporter"/>
</dbReference>
<dbReference type="PANTHER" id="PTHR30354">
    <property type="entry name" value="GNT FAMILY GLUCONATE TRANSPORTER"/>
    <property type="match status" value="1"/>
</dbReference>
<evidence type="ECO:0000256" key="3">
    <source>
        <dbReference type="ARBA" id="ARBA00022475"/>
    </source>
</evidence>
<dbReference type="GO" id="GO:0005886">
    <property type="term" value="C:plasma membrane"/>
    <property type="evidence" value="ECO:0007669"/>
    <property type="project" value="UniProtKB-SubCell"/>
</dbReference>
<accession>A0A382MIC0</accession>
<evidence type="ECO:0000256" key="5">
    <source>
        <dbReference type="ARBA" id="ARBA00022989"/>
    </source>
</evidence>
<keyword evidence="3" id="KW-1003">Cell membrane</keyword>
<organism evidence="8">
    <name type="scientific">marine metagenome</name>
    <dbReference type="NCBI Taxonomy" id="408172"/>
    <lineage>
        <taxon>unclassified sequences</taxon>
        <taxon>metagenomes</taxon>
        <taxon>ecological metagenomes</taxon>
    </lineage>
</organism>
<feature type="non-terminal residue" evidence="8">
    <location>
        <position position="1"/>
    </location>
</feature>
<gene>
    <name evidence="8" type="ORF">METZ01_LOCUS301340</name>
</gene>
<dbReference type="Pfam" id="PF02447">
    <property type="entry name" value="GntP_permease"/>
    <property type="match status" value="1"/>
</dbReference>
<evidence type="ECO:0000256" key="4">
    <source>
        <dbReference type="ARBA" id="ARBA00022692"/>
    </source>
</evidence>
<evidence type="ECO:0000256" key="2">
    <source>
        <dbReference type="ARBA" id="ARBA00022448"/>
    </source>
</evidence>
<evidence type="ECO:0000256" key="7">
    <source>
        <dbReference type="SAM" id="Phobius"/>
    </source>
</evidence>
<dbReference type="EMBL" id="UINC01093788">
    <property type="protein sequence ID" value="SVC48486.1"/>
    <property type="molecule type" value="Genomic_DNA"/>
</dbReference>
<dbReference type="PANTHER" id="PTHR30354:SF22">
    <property type="entry name" value="HIGH-AFFINITY GLUCONATE TRANSPORTER"/>
    <property type="match status" value="1"/>
</dbReference>
<keyword evidence="2" id="KW-0813">Transport</keyword>
<feature type="transmembrane region" description="Helical" evidence="7">
    <location>
        <begin position="26"/>
        <end position="45"/>
    </location>
</feature>
<feature type="transmembrane region" description="Helical" evidence="7">
    <location>
        <begin position="121"/>
        <end position="149"/>
    </location>
</feature>
<sequence length="239" mass="25734">VNPLLLLALGLCIVLGGILWLRLHPFLSLILGAFAVGGLTSIDNLEKAMTAKYHGESVRKAINEGVKNRIAEFKKKGEKFDAKTIRKEVRRNLEEKDKELKSTAQAKAEDYRKSNNTLKRITTAFGGTCAKIGILIAMACVIGRCMLASGAAERIVRGALSLVGERGAPVAFCGSAFLLGIPVFFDSLFLLAIPLVKATWLKVRKNYVLFVVALVAGGTMTHSLVPPTPGPLFVAEELG</sequence>
<comment type="subcellular location">
    <subcellularLocation>
        <location evidence="1">Cell membrane</location>
        <topology evidence="1">Multi-pass membrane protein</topology>
    </subcellularLocation>
</comment>
<keyword evidence="5 7" id="KW-1133">Transmembrane helix</keyword>
<name>A0A382MIC0_9ZZZZ</name>
<feature type="non-terminal residue" evidence="8">
    <location>
        <position position="239"/>
    </location>
</feature>
<keyword evidence="4 7" id="KW-0812">Transmembrane</keyword>
<dbReference type="AlphaFoldDB" id="A0A382MIC0"/>
<evidence type="ECO:0000256" key="6">
    <source>
        <dbReference type="ARBA" id="ARBA00023136"/>
    </source>
</evidence>
<dbReference type="GO" id="GO:0015128">
    <property type="term" value="F:gluconate transmembrane transporter activity"/>
    <property type="evidence" value="ECO:0007669"/>
    <property type="project" value="InterPro"/>
</dbReference>
<keyword evidence="6 7" id="KW-0472">Membrane</keyword>
<feature type="transmembrane region" description="Helical" evidence="7">
    <location>
        <begin position="207"/>
        <end position="225"/>
    </location>
</feature>
<feature type="transmembrane region" description="Helical" evidence="7">
    <location>
        <begin position="169"/>
        <end position="195"/>
    </location>
</feature>
<evidence type="ECO:0000256" key="1">
    <source>
        <dbReference type="ARBA" id="ARBA00004651"/>
    </source>
</evidence>